<evidence type="ECO:0000256" key="7">
    <source>
        <dbReference type="SAM" id="Phobius"/>
    </source>
</evidence>
<feature type="transmembrane region" description="Helical" evidence="7">
    <location>
        <begin position="209"/>
        <end position="234"/>
    </location>
</feature>
<sequence length="498" mass="53521">MDMANMPGMNGMATSTTSTSSTVAQMVMATAKAMSPAAMVPTAMSPTPATSTTMGGAAMASSILNNPQAGMATSMATMKDMCALPGMSQMCQDNTHIVIGTCIGLMILSTAAVLLRLASRRVSALSFWWDDAVIISSLMVSFTCSALMLVDAKNGVGRHFETVPESSVVLLFKTTVAYEILYCVCVTLIKISILLFYYRLFGVRKAFKYTCYALLALVTCWCIAIVFSNIFQCIPVEAAWIRPYPHSKCINNNASLLGTAVTNVFLDIVILVLPMVPVWSLSLTVRQKVTLTAIFLLGAFICGAAIVRVWAILNIDQTDVTWSYVRPLIWSAVEISTGITCACLPTLQPLIQTCLGRRSLSSPSRKYQPHLDIYNNNNNNHNSNKNAKYGPGLGYAVAVRAHGRPQMVGVRRPNANAEFYRLKERGPGVEEIVTSAWASREGSGRAGGGSRGPGAGWSVDEGPGTGWSEDVVPLKGIRVKDEVRVDTRSDSGGALSPV</sequence>
<reference evidence="9 10" key="1">
    <citation type="journal article" date="2020" name="Genomics">
        <title>Complete, high-quality genomes from long-read metagenomic sequencing of two wolf lichen thalli reveals enigmatic genome architecture.</title>
        <authorList>
            <person name="McKenzie S.K."/>
            <person name="Walston R.F."/>
            <person name="Allen J.L."/>
        </authorList>
    </citation>
    <scope>NUCLEOTIDE SEQUENCE [LARGE SCALE GENOMIC DNA]</scope>
    <source>
        <strain evidence="9">WasteWater1</strain>
    </source>
</reference>
<feature type="compositionally biased region" description="Basic and acidic residues" evidence="6">
    <location>
        <begin position="478"/>
        <end position="489"/>
    </location>
</feature>
<accession>A0A8H6C8H7</accession>
<evidence type="ECO:0000256" key="1">
    <source>
        <dbReference type="ARBA" id="ARBA00004141"/>
    </source>
</evidence>
<gene>
    <name evidence="9" type="ORF">HO133_005347</name>
</gene>
<dbReference type="Proteomes" id="UP000593566">
    <property type="component" value="Unassembled WGS sequence"/>
</dbReference>
<evidence type="ECO:0000256" key="3">
    <source>
        <dbReference type="ARBA" id="ARBA00022989"/>
    </source>
</evidence>
<dbReference type="PANTHER" id="PTHR33048:SF47">
    <property type="entry name" value="INTEGRAL MEMBRANE PROTEIN-RELATED"/>
    <property type="match status" value="1"/>
</dbReference>
<evidence type="ECO:0000313" key="10">
    <source>
        <dbReference type="Proteomes" id="UP000593566"/>
    </source>
</evidence>
<dbReference type="EMBL" id="JACCJB010000021">
    <property type="protein sequence ID" value="KAF6218804.1"/>
    <property type="molecule type" value="Genomic_DNA"/>
</dbReference>
<keyword evidence="4 7" id="KW-0472">Membrane</keyword>
<protein>
    <recommendedName>
        <fullName evidence="8">Rhodopsin domain-containing protein</fullName>
    </recommendedName>
</protein>
<feature type="compositionally biased region" description="Gly residues" evidence="6">
    <location>
        <begin position="444"/>
        <end position="455"/>
    </location>
</feature>
<dbReference type="PANTHER" id="PTHR33048">
    <property type="entry name" value="PTH11-LIKE INTEGRAL MEMBRANE PROTEIN (AFU_ORTHOLOGUE AFUA_5G11245)"/>
    <property type="match status" value="1"/>
</dbReference>
<feature type="transmembrane region" description="Helical" evidence="7">
    <location>
        <begin position="127"/>
        <end position="150"/>
    </location>
</feature>
<feature type="region of interest" description="Disordered" evidence="6">
    <location>
        <begin position="439"/>
        <end position="498"/>
    </location>
</feature>
<proteinExistence type="inferred from homology"/>
<dbReference type="RefSeq" id="XP_037148239.1">
    <property type="nucleotide sequence ID" value="XM_037296257.1"/>
</dbReference>
<evidence type="ECO:0000256" key="5">
    <source>
        <dbReference type="ARBA" id="ARBA00038359"/>
    </source>
</evidence>
<comment type="subcellular location">
    <subcellularLocation>
        <location evidence="1">Membrane</location>
        <topology evidence="1">Multi-pass membrane protein</topology>
    </subcellularLocation>
</comment>
<comment type="caution">
    <text evidence="9">The sequence shown here is derived from an EMBL/GenBank/DDBJ whole genome shotgun (WGS) entry which is preliminary data.</text>
</comment>
<dbReference type="InterPro" id="IPR049326">
    <property type="entry name" value="Rhodopsin_dom_fungi"/>
</dbReference>
<feature type="transmembrane region" description="Helical" evidence="7">
    <location>
        <begin position="254"/>
        <end position="279"/>
    </location>
</feature>
<name>A0A8H6C8H7_9LECA</name>
<evidence type="ECO:0000259" key="8">
    <source>
        <dbReference type="Pfam" id="PF20684"/>
    </source>
</evidence>
<dbReference type="InterPro" id="IPR052337">
    <property type="entry name" value="SAT4-like"/>
</dbReference>
<dbReference type="GO" id="GO:0016020">
    <property type="term" value="C:membrane"/>
    <property type="evidence" value="ECO:0007669"/>
    <property type="project" value="UniProtKB-SubCell"/>
</dbReference>
<evidence type="ECO:0000313" key="9">
    <source>
        <dbReference type="EMBL" id="KAF6218804.1"/>
    </source>
</evidence>
<comment type="similarity">
    <text evidence="5">Belongs to the SAT4 family.</text>
</comment>
<feature type="transmembrane region" description="Helical" evidence="7">
    <location>
        <begin position="170"/>
        <end position="197"/>
    </location>
</feature>
<feature type="domain" description="Rhodopsin" evidence="8">
    <location>
        <begin position="115"/>
        <end position="352"/>
    </location>
</feature>
<evidence type="ECO:0000256" key="2">
    <source>
        <dbReference type="ARBA" id="ARBA00022692"/>
    </source>
</evidence>
<organism evidence="9 10">
    <name type="scientific">Letharia lupina</name>
    <dbReference type="NCBI Taxonomy" id="560253"/>
    <lineage>
        <taxon>Eukaryota</taxon>
        <taxon>Fungi</taxon>
        <taxon>Dikarya</taxon>
        <taxon>Ascomycota</taxon>
        <taxon>Pezizomycotina</taxon>
        <taxon>Lecanoromycetes</taxon>
        <taxon>OSLEUM clade</taxon>
        <taxon>Lecanoromycetidae</taxon>
        <taxon>Lecanorales</taxon>
        <taxon>Lecanorineae</taxon>
        <taxon>Parmeliaceae</taxon>
        <taxon>Letharia</taxon>
    </lineage>
</organism>
<keyword evidence="3 7" id="KW-1133">Transmembrane helix</keyword>
<keyword evidence="2 7" id="KW-0812">Transmembrane</keyword>
<evidence type="ECO:0000256" key="6">
    <source>
        <dbReference type="SAM" id="MobiDB-lite"/>
    </source>
</evidence>
<feature type="transmembrane region" description="Helical" evidence="7">
    <location>
        <begin position="97"/>
        <end position="115"/>
    </location>
</feature>
<evidence type="ECO:0000256" key="4">
    <source>
        <dbReference type="ARBA" id="ARBA00023136"/>
    </source>
</evidence>
<keyword evidence="10" id="KW-1185">Reference proteome</keyword>
<feature type="transmembrane region" description="Helical" evidence="7">
    <location>
        <begin position="291"/>
        <end position="313"/>
    </location>
</feature>
<dbReference type="AlphaFoldDB" id="A0A8H6C8H7"/>
<dbReference type="GeneID" id="59333753"/>
<dbReference type="Pfam" id="PF20684">
    <property type="entry name" value="Fung_rhodopsin"/>
    <property type="match status" value="1"/>
</dbReference>